<evidence type="ECO:0000313" key="1">
    <source>
        <dbReference type="EMBL" id="PWE44844.1"/>
    </source>
</evidence>
<accession>A0A2U2D8F7</accession>
<proteinExistence type="predicted"/>
<dbReference type="Proteomes" id="UP000245056">
    <property type="component" value="Unassembled WGS sequence"/>
</dbReference>
<organism evidence="1 2">
    <name type="scientific">Pseudomonas prosekii</name>
    <dbReference type="NCBI Taxonomy" id="1148509"/>
    <lineage>
        <taxon>Bacteria</taxon>
        <taxon>Pseudomonadati</taxon>
        <taxon>Pseudomonadota</taxon>
        <taxon>Gammaproteobacteria</taxon>
        <taxon>Pseudomonadales</taxon>
        <taxon>Pseudomonadaceae</taxon>
        <taxon>Pseudomonas</taxon>
    </lineage>
</organism>
<dbReference type="EMBL" id="QFAW01000014">
    <property type="protein sequence ID" value="PWE44844.1"/>
    <property type="molecule type" value="Genomic_DNA"/>
</dbReference>
<dbReference type="AlphaFoldDB" id="A0A2U2D8F7"/>
<sequence length="238" mass="26470">MQEFSERHRCWVANHFSGKVEELRYHLAAIVAASDQSLQLFTSGHQVPSANSQAVVFGFSAFANVIQTLKDATKTVTGDQLPWSNIELLRHGSFIRDARNAATHDGNPVVSAWVDGRYFVPAKISRLGDKGQVIEIPAPVEDVRTLCLEFAGDFCQLLRKTLLVSENIAHLRGASFSMVELEEAIAESKVMPEFAKELFASNRQEIAANLRNVKHDPVAQAIGHLDEVIRYCDLIQKK</sequence>
<dbReference type="OrthoDB" id="6992745at2"/>
<protein>
    <submittedName>
        <fullName evidence="1">Uncharacterized protein</fullName>
    </submittedName>
</protein>
<gene>
    <name evidence="1" type="ORF">C9I49_12915</name>
</gene>
<comment type="caution">
    <text evidence="1">The sequence shown here is derived from an EMBL/GenBank/DDBJ whole genome shotgun (WGS) entry which is preliminary data.</text>
</comment>
<dbReference type="RefSeq" id="WP_109520983.1">
    <property type="nucleotide sequence ID" value="NZ_QFAW01000014.1"/>
</dbReference>
<evidence type="ECO:0000313" key="2">
    <source>
        <dbReference type="Proteomes" id="UP000245056"/>
    </source>
</evidence>
<reference evidence="1 2" key="1">
    <citation type="submission" date="2018-05" db="EMBL/GenBank/DDBJ databases">
        <title>Genome sequences of two Antarctic strains of Pseudomonas prosekii: insights into adaptation to extreme conditions.</title>
        <authorList>
            <person name="Snopkova K."/>
            <person name="Dufkova K."/>
            <person name="Cejkova D."/>
            <person name="Sedlacek I."/>
            <person name="Smajs D."/>
        </authorList>
    </citation>
    <scope>NUCLEOTIDE SEQUENCE [LARGE SCALE GENOMIC DNA]</scope>
    <source>
        <strain evidence="1 2">P2673</strain>
    </source>
</reference>
<name>A0A2U2D8F7_9PSED</name>